<dbReference type="EMBL" id="FR824309">
    <property type="protein sequence ID" value="CCA24886.1"/>
    <property type="molecule type" value="Genomic_DNA"/>
</dbReference>
<accession>F0WU41</accession>
<evidence type="ECO:0000313" key="1">
    <source>
        <dbReference type="EMBL" id="CCA24886.1"/>
    </source>
</evidence>
<gene>
    <name evidence="1" type="primary">AlNc14C264G9864</name>
    <name evidence="1" type="ORF">ALNC14_110300</name>
</gene>
<protein>
    <submittedName>
        <fullName evidence="1">Putative polyprotein</fullName>
    </submittedName>
</protein>
<dbReference type="AlphaFoldDB" id="F0WU41"/>
<organism evidence="1">
    <name type="scientific">Albugo laibachii Nc14</name>
    <dbReference type="NCBI Taxonomy" id="890382"/>
    <lineage>
        <taxon>Eukaryota</taxon>
        <taxon>Sar</taxon>
        <taxon>Stramenopiles</taxon>
        <taxon>Oomycota</taxon>
        <taxon>Peronosporomycetes</taxon>
        <taxon>Albuginales</taxon>
        <taxon>Albuginaceae</taxon>
        <taxon>Albugo</taxon>
    </lineage>
</organism>
<reference evidence="1" key="2">
    <citation type="submission" date="2011-02" db="EMBL/GenBank/DDBJ databases">
        <authorList>
            <person name="MacLean D."/>
        </authorList>
    </citation>
    <scope>NUCLEOTIDE SEQUENCE</scope>
</reference>
<reference evidence="1" key="1">
    <citation type="journal article" date="2011" name="PLoS Biol.">
        <title>Gene gain and loss during evolution of obligate parasitism in the white rust pathogen of Arabidopsis thaliana.</title>
        <authorList>
            <person name="Kemen E."/>
            <person name="Gardiner A."/>
            <person name="Schultz-Larsen T."/>
            <person name="Kemen A.C."/>
            <person name="Balmuth A.L."/>
            <person name="Robert-Seilaniantz A."/>
            <person name="Bailey K."/>
            <person name="Holub E."/>
            <person name="Studholme D.J."/>
            <person name="Maclean D."/>
            <person name="Jones J.D."/>
        </authorList>
    </citation>
    <scope>NUCLEOTIDE SEQUENCE</scope>
</reference>
<proteinExistence type="predicted"/>
<dbReference type="HOGENOM" id="CLU_057967_2_1_1"/>
<dbReference type="Pfam" id="PF14223">
    <property type="entry name" value="Retrotran_gag_2"/>
    <property type="match status" value="1"/>
</dbReference>
<sequence>MRIILARKGLLAHMEVMKSEKEITKAWLINDAKALWIIVQGIELQHQTKMRSATCAMHGCGTLRDFYNGSTLHNRASMTRRLHEFKMENSSTMANYMDEFDELAVGLQTLGVPVDESRQLVLLLSGLPSDCELISSIVERAKNRSLIEVKEKLLKEYERL</sequence>
<name>F0WU41_9STRA</name>